<feature type="domain" description="Thioredoxin" evidence="2">
    <location>
        <begin position="499"/>
        <end position="658"/>
    </location>
</feature>
<dbReference type="PANTHER" id="PTHR42852:SF17">
    <property type="entry name" value="THIOREDOXIN-LIKE PROTEIN HI_1115"/>
    <property type="match status" value="1"/>
</dbReference>
<evidence type="ECO:0000313" key="4">
    <source>
        <dbReference type="Proteomes" id="UP000646484"/>
    </source>
</evidence>
<accession>A0ABR7D299</accession>
<dbReference type="RefSeq" id="WP_186976459.1">
    <property type="nucleotide sequence ID" value="NZ_JACOOH010000005.1"/>
</dbReference>
<dbReference type="Gene3D" id="3.40.30.10">
    <property type="entry name" value="Glutaredoxin"/>
    <property type="match status" value="1"/>
</dbReference>
<name>A0ABR7D299_9BACT</name>
<dbReference type="InterPro" id="IPR017937">
    <property type="entry name" value="Thioredoxin_CS"/>
</dbReference>
<dbReference type="EMBL" id="JACOOH010000005">
    <property type="protein sequence ID" value="MBC5622019.1"/>
    <property type="molecule type" value="Genomic_DNA"/>
</dbReference>
<dbReference type="Pfam" id="PF00578">
    <property type="entry name" value="AhpC-TSA"/>
    <property type="match status" value="1"/>
</dbReference>
<protein>
    <submittedName>
        <fullName evidence="3">TlpA family protein disulfide reductase</fullName>
    </submittedName>
</protein>
<evidence type="ECO:0000259" key="2">
    <source>
        <dbReference type="PROSITE" id="PS51352"/>
    </source>
</evidence>
<gene>
    <name evidence="3" type="ORF">H8S64_13000</name>
</gene>
<dbReference type="PANTHER" id="PTHR42852">
    <property type="entry name" value="THIOL:DISULFIDE INTERCHANGE PROTEIN DSBE"/>
    <property type="match status" value="1"/>
</dbReference>
<evidence type="ECO:0000256" key="1">
    <source>
        <dbReference type="ARBA" id="ARBA00023284"/>
    </source>
</evidence>
<dbReference type="SUPFAM" id="SSF52833">
    <property type="entry name" value="Thioredoxin-like"/>
    <property type="match status" value="1"/>
</dbReference>
<dbReference type="InterPro" id="IPR013766">
    <property type="entry name" value="Thioredoxin_domain"/>
</dbReference>
<proteinExistence type="predicted"/>
<dbReference type="InterPro" id="IPR036249">
    <property type="entry name" value="Thioredoxin-like_sf"/>
</dbReference>
<dbReference type="PROSITE" id="PS00194">
    <property type="entry name" value="THIOREDOXIN_1"/>
    <property type="match status" value="1"/>
</dbReference>
<dbReference type="PROSITE" id="PS51352">
    <property type="entry name" value="THIOREDOXIN_2"/>
    <property type="match status" value="1"/>
</dbReference>
<sequence>MKKITLLGSIVVLLFISCALSAQNRRPFHIIPLVPVVGQEVKFTYDNSLTSLAGEETVHGTVYYWQDLRWEAEDLNLVKNDTAWEATCMIPDRCALVVCKFYAGDKQDSGGRATYATMTFDRDGRNLPTSYIGWGMLRNKKLESLPGYCEEEAYIDDDVMRFWLNQQLLKDPGARRYVFYYAAKLLNQMMPGEKHEQMLSDVNFIVNLPEVDEETLLKALEVARNIVKDTAVAAAVEQRILKEYPDGILARDREIWRIFRISDPDAKTPEFEAFLKRFPVEKFRDTETEMTGMYLGKIFQSVVYQPIIKKDDYSQLYKYIHDVPQNLLLTFYWHMVQVPLSTNQRTPEQVLPFAKLIYDEVMTRPREGSARVYSDREWKQQLLARGKDMILAHASVLAATGSPAEALELMEEIKDIYAYKSAVYNELYVQLLQKNDYSSLVIPTIITGVREDAVTPGMLDILRADYLKTHKNDKDFDAYVNSLKSREKQQEMQAHLKESMIKEKITLYALEDLDGKKVDLSKMKGKIIVLDFWATWCAPCKASLPGMQMAENKYKNDPDVAFYFIATMETKADFRQKIREFLKEKNYSLDVLVDNVNSQTGTRSAVYDAYCKAFKFSGIPHKMIIDGEGNLRWSVGGYMGSPSALAEEVSFVIETLKAE</sequence>
<dbReference type="Proteomes" id="UP000646484">
    <property type="component" value="Unassembled WGS sequence"/>
</dbReference>
<dbReference type="InterPro" id="IPR000866">
    <property type="entry name" value="AhpC/TSA"/>
</dbReference>
<comment type="caution">
    <text evidence="3">The sequence shown here is derived from an EMBL/GenBank/DDBJ whole genome shotgun (WGS) entry which is preliminary data.</text>
</comment>
<organism evidence="3 4">
    <name type="scientific">Butyricimonas hominis</name>
    <dbReference type="NCBI Taxonomy" id="2763032"/>
    <lineage>
        <taxon>Bacteria</taxon>
        <taxon>Pseudomonadati</taxon>
        <taxon>Bacteroidota</taxon>
        <taxon>Bacteroidia</taxon>
        <taxon>Bacteroidales</taxon>
        <taxon>Odoribacteraceae</taxon>
        <taxon>Butyricimonas</taxon>
    </lineage>
</organism>
<dbReference type="InterPro" id="IPR050553">
    <property type="entry name" value="Thioredoxin_ResA/DsbE_sf"/>
</dbReference>
<dbReference type="PROSITE" id="PS51257">
    <property type="entry name" value="PROKAR_LIPOPROTEIN"/>
    <property type="match status" value="1"/>
</dbReference>
<dbReference type="CDD" id="cd02966">
    <property type="entry name" value="TlpA_like_family"/>
    <property type="match status" value="1"/>
</dbReference>
<keyword evidence="1" id="KW-0676">Redox-active center</keyword>
<keyword evidence="4" id="KW-1185">Reference proteome</keyword>
<reference evidence="3 4" key="1">
    <citation type="submission" date="2020-08" db="EMBL/GenBank/DDBJ databases">
        <title>Genome public.</title>
        <authorList>
            <person name="Liu C."/>
            <person name="Sun Q."/>
        </authorList>
    </citation>
    <scope>NUCLEOTIDE SEQUENCE [LARGE SCALE GENOMIC DNA]</scope>
    <source>
        <strain evidence="3 4">NSJ-56</strain>
    </source>
</reference>
<evidence type="ECO:0000313" key="3">
    <source>
        <dbReference type="EMBL" id="MBC5622019.1"/>
    </source>
</evidence>